<name>A0A0D0EC83_9AGAM</name>
<evidence type="ECO:0000313" key="1">
    <source>
        <dbReference type="EMBL" id="KIK98920.1"/>
    </source>
</evidence>
<reference evidence="2" key="2">
    <citation type="submission" date="2015-01" db="EMBL/GenBank/DDBJ databases">
        <title>Evolutionary Origins and Diversification of the Mycorrhizal Mutualists.</title>
        <authorList>
            <consortium name="DOE Joint Genome Institute"/>
            <consortium name="Mycorrhizal Genomics Consortium"/>
            <person name="Kohler A."/>
            <person name="Kuo A."/>
            <person name="Nagy L.G."/>
            <person name="Floudas D."/>
            <person name="Copeland A."/>
            <person name="Barry K.W."/>
            <person name="Cichocki N."/>
            <person name="Veneault-Fourrey C."/>
            <person name="LaButti K."/>
            <person name="Lindquist E.A."/>
            <person name="Lipzen A."/>
            <person name="Lundell T."/>
            <person name="Morin E."/>
            <person name="Murat C."/>
            <person name="Riley R."/>
            <person name="Ohm R."/>
            <person name="Sun H."/>
            <person name="Tunlid A."/>
            <person name="Henrissat B."/>
            <person name="Grigoriev I.V."/>
            <person name="Hibbett D.S."/>
            <person name="Martin F."/>
        </authorList>
    </citation>
    <scope>NUCLEOTIDE SEQUENCE [LARGE SCALE GENOMIC DNA]</scope>
    <source>
        <strain evidence="2">Ve08.2h10</strain>
    </source>
</reference>
<proteinExistence type="predicted"/>
<dbReference type="Proteomes" id="UP000054538">
    <property type="component" value="Unassembled WGS sequence"/>
</dbReference>
<organism evidence="1 2">
    <name type="scientific">Paxillus rubicundulus Ve08.2h10</name>
    <dbReference type="NCBI Taxonomy" id="930991"/>
    <lineage>
        <taxon>Eukaryota</taxon>
        <taxon>Fungi</taxon>
        <taxon>Dikarya</taxon>
        <taxon>Basidiomycota</taxon>
        <taxon>Agaricomycotina</taxon>
        <taxon>Agaricomycetes</taxon>
        <taxon>Agaricomycetidae</taxon>
        <taxon>Boletales</taxon>
        <taxon>Paxilineae</taxon>
        <taxon>Paxillaceae</taxon>
        <taxon>Paxillus</taxon>
    </lineage>
</organism>
<gene>
    <name evidence="1" type="ORF">PAXRUDRAFT_823349</name>
</gene>
<dbReference type="EMBL" id="KN824876">
    <property type="protein sequence ID" value="KIK98920.1"/>
    <property type="molecule type" value="Genomic_DNA"/>
</dbReference>
<accession>A0A0D0EC83</accession>
<dbReference type="AlphaFoldDB" id="A0A0D0EC83"/>
<protein>
    <submittedName>
        <fullName evidence="1">Uncharacterized protein</fullName>
    </submittedName>
</protein>
<dbReference type="HOGENOM" id="CLU_1928296_0_0_1"/>
<reference evidence="1 2" key="1">
    <citation type="submission" date="2014-04" db="EMBL/GenBank/DDBJ databases">
        <authorList>
            <consortium name="DOE Joint Genome Institute"/>
            <person name="Kuo A."/>
            <person name="Kohler A."/>
            <person name="Jargeat P."/>
            <person name="Nagy L.G."/>
            <person name="Floudas D."/>
            <person name="Copeland A."/>
            <person name="Barry K.W."/>
            <person name="Cichocki N."/>
            <person name="Veneault-Fourrey C."/>
            <person name="LaButti K."/>
            <person name="Lindquist E.A."/>
            <person name="Lipzen A."/>
            <person name="Lundell T."/>
            <person name="Morin E."/>
            <person name="Murat C."/>
            <person name="Sun H."/>
            <person name="Tunlid A."/>
            <person name="Henrissat B."/>
            <person name="Grigoriev I.V."/>
            <person name="Hibbett D.S."/>
            <person name="Martin F."/>
            <person name="Nordberg H.P."/>
            <person name="Cantor M.N."/>
            <person name="Hua S.X."/>
        </authorList>
    </citation>
    <scope>NUCLEOTIDE SEQUENCE [LARGE SCALE GENOMIC DNA]</scope>
    <source>
        <strain evidence="1 2">Ve08.2h10</strain>
    </source>
</reference>
<keyword evidence="2" id="KW-1185">Reference proteome</keyword>
<sequence>MGRCKLSNHLVQTSSCITTKIFVMCESSLRWQGTNIGEILCVDIQGRLSCTREKPFLARLPSLGGRVVTGAIHRRNSLLRGGRQMWVAEAGRLVGESSPTSLAVESSRSDSCWRLGQIVRSSRLWKRRTSP</sequence>
<dbReference type="InParanoid" id="A0A0D0EC83"/>
<evidence type="ECO:0000313" key="2">
    <source>
        <dbReference type="Proteomes" id="UP000054538"/>
    </source>
</evidence>